<dbReference type="EMBL" id="GGEC01086904">
    <property type="protein sequence ID" value="MBX67388.1"/>
    <property type="molecule type" value="Transcribed_RNA"/>
</dbReference>
<protein>
    <submittedName>
        <fullName evidence="1">Uncharacterized protein</fullName>
    </submittedName>
</protein>
<accession>A0A2P2QK49</accession>
<evidence type="ECO:0000313" key="1">
    <source>
        <dbReference type="EMBL" id="MBX67388.1"/>
    </source>
</evidence>
<dbReference type="AlphaFoldDB" id="A0A2P2QK49"/>
<name>A0A2P2QK49_RHIMU</name>
<reference evidence="1" key="1">
    <citation type="submission" date="2018-02" db="EMBL/GenBank/DDBJ databases">
        <title>Rhizophora mucronata_Transcriptome.</title>
        <authorList>
            <person name="Meera S.P."/>
            <person name="Sreeshan A."/>
            <person name="Augustine A."/>
        </authorList>
    </citation>
    <scope>NUCLEOTIDE SEQUENCE</scope>
    <source>
        <tissue evidence="1">Leaf</tissue>
    </source>
</reference>
<proteinExistence type="predicted"/>
<sequence>MVLTWRNLAGTVVALWWWWRRRRPRLSLRWGDWKSVGAKVAAIETLFTENNN</sequence>
<organism evidence="1">
    <name type="scientific">Rhizophora mucronata</name>
    <name type="common">Asiatic mangrove</name>
    <dbReference type="NCBI Taxonomy" id="61149"/>
    <lineage>
        <taxon>Eukaryota</taxon>
        <taxon>Viridiplantae</taxon>
        <taxon>Streptophyta</taxon>
        <taxon>Embryophyta</taxon>
        <taxon>Tracheophyta</taxon>
        <taxon>Spermatophyta</taxon>
        <taxon>Magnoliopsida</taxon>
        <taxon>eudicotyledons</taxon>
        <taxon>Gunneridae</taxon>
        <taxon>Pentapetalae</taxon>
        <taxon>rosids</taxon>
        <taxon>fabids</taxon>
        <taxon>Malpighiales</taxon>
        <taxon>Rhizophoraceae</taxon>
        <taxon>Rhizophora</taxon>
    </lineage>
</organism>